<evidence type="ECO:0000256" key="13">
    <source>
        <dbReference type="ARBA" id="ARBA00025217"/>
    </source>
</evidence>
<keyword evidence="8 15" id="KW-0547">Nucleotide-binding</keyword>
<gene>
    <name evidence="15" type="primary">ileS</name>
    <name evidence="18" type="ORF">COT24_04765</name>
</gene>
<evidence type="ECO:0000256" key="3">
    <source>
        <dbReference type="ARBA" id="ARBA00007078"/>
    </source>
</evidence>
<evidence type="ECO:0000256" key="12">
    <source>
        <dbReference type="ARBA" id="ARBA00023146"/>
    </source>
</evidence>
<dbReference type="EC" id="6.1.1.5" evidence="15"/>
<reference evidence="18 19" key="1">
    <citation type="submission" date="2017-09" db="EMBL/GenBank/DDBJ databases">
        <title>Depth-based differentiation of microbial function through sediment-hosted aquifers and enrichment of novel symbionts in the deep terrestrial subsurface.</title>
        <authorList>
            <person name="Probst A.J."/>
            <person name="Ladd B."/>
            <person name="Jarett J.K."/>
            <person name="Geller-Mcgrath D.E."/>
            <person name="Sieber C.M."/>
            <person name="Emerson J.B."/>
            <person name="Anantharaman K."/>
            <person name="Thomas B.C."/>
            <person name="Malmstrom R."/>
            <person name="Stieglmeier M."/>
            <person name="Klingl A."/>
            <person name="Woyke T."/>
            <person name="Ryan C.M."/>
            <person name="Banfield J.F."/>
        </authorList>
    </citation>
    <scope>NUCLEOTIDE SEQUENCE [LARGE SCALE GENOMIC DNA]</scope>
    <source>
        <strain evidence="18">CG08_land_8_20_14_0_20_40_16</strain>
    </source>
</reference>
<dbReference type="NCBIfam" id="TIGR00392">
    <property type="entry name" value="ileS"/>
    <property type="match status" value="1"/>
</dbReference>
<dbReference type="InterPro" id="IPR002301">
    <property type="entry name" value="Ile-tRNA-ligase"/>
</dbReference>
<dbReference type="AlphaFoldDB" id="A0A2H0YUM9"/>
<comment type="catalytic activity">
    <reaction evidence="14 15">
        <text>tRNA(Ile) + L-isoleucine + ATP = L-isoleucyl-tRNA(Ile) + AMP + diphosphate</text>
        <dbReference type="Rhea" id="RHEA:11060"/>
        <dbReference type="Rhea" id="RHEA-COMP:9666"/>
        <dbReference type="Rhea" id="RHEA-COMP:9695"/>
        <dbReference type="ChEBI" id="CHEBI:30616"/>
        <dbReference type="ChEBI" id="CHEBI:33019"/>
        <dbReference type="ChEBI" id="CHEBI:58045"/>
        <dbReference type="ChEBI" id="CHEBI:78442"/>
        <dbReference type="ChEBI" id="CHEBI:78528"/>
        <dbReference type="ChEBI" id="CHEBI:456215"/>
        <dbReference type="EC" id="6.1.1.5"/>
    </reaction>
</comment>
<evidence type="ECO:0000256" key="15">
    <source>
        <dbReference type="HAMAP-Rule" id="MF_02003"/>
    </source>
</evidence>
<feature type="domain" description="Methionyl/Valyl/Leucyl/Isoleucyl-tRNA synthetase anticodon-binding" evidence="17">
    <location>
        <begin position="680"/>
        <end position="833"/>
    </location>
</feature>
<dbReference type="Gene3D" id="1.10.730.10">
    <property type="entry name" value="Isoleucyl-tRNA Synthetase, Domain 1"/>
    <property type="match status" value="1"/>
</dbReference>
<feature type="domain" description="Aminoacyl-tRNA synthetase class Ia" evidence="16">
    <location>
        <begin position="22"/>
        <end position="629"/>
    </location>
</feature>
<proteinExistence type="inferred from homology"/>
<dbReference type="GO" id="GO:0000049">
    <property type="term" value="F:tRNA binding"/>
    <property type="evidence" value="ECO:0007669"/>
    <property type="project" value="InterPro"/>
</dbReference>
<feature type="short sequence motif" description="'KMSKS' region" evidence="15">
    <location>
        <begin position="598"/>
        <end position="602"/>
    </location>
</feature>
<dbReference type="Pfam" id="PF00133">
    <property type="entry name" value="tRNA-synt_1"/>
    <property type="match status" value="1"/>
</dbReference>
<evidence type="ECO:0000313" key="18">
    <source>
        <dbReference type="EMBL" id="PIS42201.1"/>
    </source>
</evidence>
<dbReference type="SUPFAM" id="SSF52374">
    <property type="entry name" value="Nucleotidylyl transferase"/>
    <property type="match status" value="1"/>
</dbReference>
<evidence type="ECO:0000256" key="11">
    <source>
        <dbReference type="ARBA" id="ARBA00022917"/>
    </source>
</evidence>
<dbReference type="SUPFAM" id="SSF50677">
    <property type="entry name" value="ValRS/IleRS/LeuRS editing domain"/>
    <property type="match status" value="1"/>
</dbReference>
<dbReference type="GO" id="GO:0005737">
    <property type="term" value="C:cytoplasm"/>
    <property type="evidence" value="ECO:0007669"/>
    <property type="project" value="UniProtKB-SubCell"/>
</dbReference>
<evidence type="ECO:0000256" key="2">
    <source>
        <dbReference type="ARBA" id="ARBA00004496"/>
    </source>
</evidence>
<evidence type="ECO:0000313" key="19">
    <source>
        <dbReference type="Proteomes" id="UP000231542"/>
    </source>
</evidence>
<protein>
    <recommendedName>
        <fullName evidence="15">Isoleucine--tRNA ligase</fullName>
        <ecNumber evidence="15">6.1.1.5</ecNumber>
    </recommendedName>
    <alternativeName>
        <fullName evidence="15">Isoleucyl-tRNA synthetase</fullName>
        <shortName evidence="15">IleRS</shortName>
    </alternativeName>
</protein>
<dbReference type="HAMAP" id="MF_02003">
    <property type="entry name" value="Ile_tRNA_synth_type2"/>
    <property type="match status" value="1"/>
</dbReference>
<dbReference type="FunFam" id="3.40.50.620:FF:000075">
    <property type="entry name" value="Isoleucine--tRNA ligase"/>
    <property type="match status" value="1"/>
</dbReference>
<evidence type="ECO:0000256" key="1">
    <source>
        <dbReference type="ARBA" id="ARBA00001947"/>
    </source>
</evidence>
<keyword evidence="10 15" id="KW-0067">ATP-binding</keyword>
<dbReference type="GO" id="GO:0002161">
    <property type="term" value="F:aminoacyl-tRNA deacylase activity"/>
    <property type="evidence" value="ECO:0007669"/>
    <property type="project" value="InterPro"/>
</dbReference>
<comment type="subunit">
    <text evidence="4 15">Monomer.</text>
</comment>
<comment type="cofactor">
    <cofactor evidence="1 15">
        <name>Zn(2+)</name>
        <dbReference type="ChEBI" id="CHEBI:29105"/>
    </cofactor>
</comment>
<feature type="binding site" evidence="15">
    <location>
        <position position="601"/>
    </location>
    <ligand>
        <name>ATP</name>
        <dbReference type="ChEBI" id="CHEBI:30616"/>
    </ligand>
</feature>
<dbReference type="PRINTS" id="PR00984">
    <property type="entry name" value="TRNASYNTHILE"/>
</dbReference>
<dbReference type="FunFam" id="3.40.50.620:FF:000063">
    <property type="entry name" value="Isoleucine--tRNA ligase"/>
    <property type="match status" value="1"/>
</dbReference>
<accession>A0A2H0YUM9</accession>
<sequence>MNKNKERNHSIQPDFPKQEQEILSFWKKNKIFEKSLAKNKDKHFIFFEGPPTANGKPGIHHVLARAFKDLIPRYKTMRGFRVDRKAGWDTQGLPVELEIEKALGISGKPDIEKYGIEKFNQKCKESVWKYKDDWEKLTERLGFWIDLQHPYITYQSDYIETLWWIIKQIWDKDFLYQDYKVVPYCARCGTSLSSHELALGYQEDTEDPSIYIKFKIKDSKKEEFFLVWTTTPWTLPANVALAVGENVDYVKVEHKKQILILAESRLEVLRGRYNVIKKLKGKKLVGLEFEPLYQFVKYKEKAHYVLPADFVSTEEGTGIVHIAVMYGAEDFELGTKVGLPKQHLVNLEGKFIKEAKPFAGLFVKDADPRIVSDLKERKLLYHAGTIRHTYPFCWRCDSPLLYYAKTSWFIKVTAVKERLISNNQEINWVPDYIKEGRFGEWLNEVKDWALSRERYWGTPLPVWRCQKCHFQRCIGSFKELAKYSQNKITKNFDPHRPFIDEITFQCEKCQGVMKRVPEVLDAWFDSGSMPFAQWHYPFENEAKIDQEEFFPADYISEAIDQTRGWFYTLLAIATLLKKGTPYRNVICLGLILDKNGQKMSKSRGNIIDPWTIFDTLGSDSLRWYLYTMNQPGDSKNFDQKGVEEVVKKQFLTLWNVFLFFQTFAGDKFSQEALISRHILDHWVISELHLLVREVAEALDRYHVTEAGRKIEKFIQYLSNWYLRRSRERFKQENDSHDRTAALNTLWEVLITLAKIMAPFAPFLAEALYQELKAITGKVQKPWQESVHLEDWPVQDKSPIDQGLIKDMELIRQIAELAHAARSEAKIKVRQPLSQLVVAYPEFKEEYAAILREELNVKEVNKIDRLPQGVDWIHKEEGELKIGLDLTLTDQLKEEGISREIIRQINSLRKQAGLIIEDKIIIYYQTEDPYLDKFFVFFKDSIKKETIADSIRADRKKDKEREEKEIKIEGKKVKIGIEKL</sequence>
<evidence type="ECO:0000256" key="9">
    <source>
        <dbReference type="ARBA" id="ARBA00022833"/>
    </source>
</evidence>
<dbReference type="GO" id="GO:0005524">
    <property type="term" value="F:ATP binding"/>
    <property type="evidence" value="ECO:0007669"/>
    <property type="project" value="UniProtKB-UniRule"/>
</dbReference>
<dbReference type="InterPro" id="IPR013155">
    <property type="entry name" value="M/V/L/I-tRNA-synth_anticd-bd"/>
</dbReference>
<dbReference type="GO" id="GO:0008270">
    <property type="term" value="F:zinc ion binding"/>
    <property type="evidence" value="ECO:0007669"/>
    <property type="project" value="UniProtKB-UniRule"/>
</dbReference>
<dbReference type="Proteomes" id="UP000231542">
    <property type="component" value="Unassembled WGS sequence"/>
</dbReference>
<keyword evidence="5 15" id="KW-0963">Cytoplasm</keyword>
<evidence type="ECO:0000256" key="8">
    <source>
        <dbReference type="ARBA" id="ARBA00022741"/>
    </source>
</evidence>
<comment type="domain">
    <text evidence="15">IleRS has two distinct active sites: one for aminoacylation and one for editing. The misactivated valine is translocated from the active site to the editing site, which sterically excludes the correctly activated isoleucine. The single editing site contains two valyl binding pockets, one specific for each substrate (Val-AMP or Val-tRNA(Ile)).</text>
</comment>
<evidence type="ECO:0000256" key="4">
    <source>
        <dbReference type="ARBA" id="ARBA00011245"/>
    </source>
</evidence>
<keyword evidence="12 15" id="KW-0030">Aminoacyl-tRNA synthetase</keyword>
<dbReference type="InterPro" id="IPR002300">
    <property type="entry name" value="aa-tRNA-synth_Ia"/>
</dbReference>
<dbReference type="Gene3D" id="3.40.50.620">
    <property type="entry name" value="HUPs"/>
    <property type="match status" value="2"/>
</dbReference>
<dbReference type="CDD" id="cd00818">
    <property type="entry name" value="IleRS_core"/>
    <property type="match status" value="1"/>
</dbReference>
<dbReference type="InterPro" id="IPR023586">
    <property type="entry name" value="Ile-tRNA-ligase_type2"/>
</dbReference>
<dbReference type="InterPro" id="IPR009008">
    <property type="entry name" value="Val/Leu/Ile-tRNA-synth_edit"/>
</dbReference>
<dbReference type="InterPro" id="IPR014729">
    <property type="entry name" value="Rossmann-like_a/b/a_fold"/>
</dbReference>
<dbReference type="EMBL" id="PEXU01000053">
    <property type="protein sequence ID" value="PIS42201.1"/>
    <property type="molecule type" value="Genomic_DNA"/>
</dbReference>
<dbReference type="Pfam" id="PF08264">
    <property type="entry name" value="Anticodon_1"/>
    <property type="match status" value="1"/>
</dbReference>
<keyword evidence="9 15" id="KW-0862">Zinc</keyword>
<name>A0A2H0YUM9_9BACT</name>
<keyword evidence="7 15" id="KW-0479">Metal-binding</keyword>
<keyword evidence="11 15" id="KW-0648">Protein biosynthesis</keyword>
<evidence type="ECO:0000256" key="6">
    <source>
        <dbReference type="ARBA" id="ARBA00022598"/>
    </source>
</evidence>
<dbReference type="GO" id="GO:0006428">
    <property type="term" value="P:isoleucyl-tRNA aminoacylation"/>
    <property type="evidence" value="ECO:0007669"/>
    <property type="project" value="UniProtKB-UniRule"/>
</dbReference>
<dbReference type="PANTHER" id="PTHR42780">
    <property type="entry name" value="SOLEUCYL-TRNA SYNTHETASE"/>
    <property type="match status" value="1"/>
</dbReference>
<comment type="subcellular location">
    <subcellularLocation>
        <location evidence="2 15">Cytoplasm</location>
    </subcellularLocation>
</comment>
<evidence type="ECO:0000256" key="14">
    <source>
        <dbReference type="ARBA" id="ARBA00048359"/>
    </source>
</evidence>
<evidence type="ECO:0000256" key="7">
    <source>
        <dbReference type="ARBA" id="ARBA00022723"/>
    </source>
</evidence>
<comment type="similarity">
    <text evidence="3 15">Belongs to the class-I aminoacyl-tRNA synthetase family. IleS type 2 subfamily.</text>
</comment>
<comment type="caution">
    <text evidence="18">The sequence shown here is derived from an EMBL/GenBank/DDBJ whole genome shotgun (WGS) entry which is preliminary data.</text>
</comment>
<comment type="function">
    <text evidence="13 15">Catalyzes the attachment of isoleucine to tRNA(Ile). As IleRS can inadvertently accommodate and process structurally similar amino acids such as valine, to avoid such errors it has two additional distinct tRNA(Ile)-dependent editing activities. One activity is designated as 'pretransfer' editing and involves the hydrolysis of activated Val-AMP. The other activity is designated 'posttransfer' editing and involves deacylation of mischarged Val-tRNA(Ile).</text>
</comment>
<dbReference type="InterPro" id="IPR033709">
    <property type="entry name" value="Anticodon_Ile_ABEc"/>
</dbReference>
<evidence type="ECO:0000259" key="17">
    <source>
        <dbReference type="Pfam" id="PF08264"/>
    </source>
</evidence>
<organism evidence="18 19">
    <name type="scientific">Candidatus Kerfeldbacteria bacterium CG08_land_8_20_14_0_20_40_16</name>
    <dbReference type="NCBI Taxonomy" id="2014244"/>
    <lineage>
        <taxon>Bacteria</taxon>
        <taxon>Candidatus Kerfeldiibacteriota</taxon>
    </lineage>
</organism>
<evidence type="ECO:0000256" key="10">
    <source>
        <dbReference type="ARBA" id="ARBA00022840"/>
    </source>
</evidence>
<evidence type="ECO:0000259" key="16">
    <source>
        <dbReference type="Pfam" id="PF00133"/>
    </source>
</evidence>
<evidence type="ECO:0000256" key="5">
    <source>
        <dbReference type="ARBA" id="ARBA00022490"/>
    </source>
</evidence>
<dbReference type="InterPro" id="IPR009080">
    <property type="entry name" value="tRNAsynth_Ia_anticodon-bd"/>
</dbReference>
<dbReference type="Pfam" id="PF19302">
    <property type="entry name" value="DUF5915"/>
    <property type="match status" value="1"/>
</dbReference>
<feature type="short sequence motif" description="'HIGH' region" evidence="15">
    <location>
        <begin position="51"/>
        <end position="61"/>
    </location>
</feature>
<dbReference type="CDD" id="cd07961">
    <property type="entry name" value="Anticodon_Ia_Ile_ABEc"/>
    <property type="match status" value="1"/>
</dbReference>
<dbReference type="PANTHER" id="PTHR42780:SF1">
    <property type="entry name" value="ISOLEUCINE--TRNA LIGASE, CYTOPLASMIC"/>
    <property type="match status" value="1"/>
</dbReference>
<keyword evidence="6 15" id="KW-0436">Ligase</keyword>
<dbReference type="SUPFAM" id="SSF47323">
    <property type="entry name" value="Anticodon-binding domain of a subclass of class I aminoacyl-tRNA synthetases"/>
    <property type="match status" value="1"/>
</dbReference>
<dbReference type="GO" id="GO:0004822">
    <property type="term" value="F:isoleucine-tRNA ligase activity"/>
    <property type="evidence" value="ECO:0007669"/>
    <property type="project" value="UniProtKB-UniRule"/>
</dbReference>